<dbReference type="EMBL" id="JAMQON010000007">
    <property type="protein sequence ID" value="MDS0261630.1"/>
    <property type="molecule type" value="Genomic_DNA"/>
</dbReference>
<evidence type="ECO:0000313" key="3">
    <source>
        <dbReference type="Proteomes" id="UP001259659"/>
    </source>
</evidence>
<dbReference type="NCBIfam" id="NF038145">
    <property type="entry name" value="Hvo_1808_fam"/>
    <property type="match status" value="1"/>
</dbReference>
<gene>
    <name evidence="2" type="ORF">NDI56_19695</name>
</gene>
<feature type="compositionally biased region" description="Basic and acidic residues" evidence="1">
    <location>
        <begin position="58"/>
        <end position="77"/>
    </location>
</feature>
<dbReference type="InterPro" id="IPR047792">
    <property type="entry name" value="Hvo_1808-like"/>
</dbReference>
<dbReference type="RefSeq" id="WP_310921537.1">
    <property type="nucleotide sequence ID" value="NZ_JAMQON010000007.1"/>
</dbReference>
<keyword evidence="3" id="KW-1185">Reference proteome</keyword>
<name>A0ABU2FH81_9EURY</name>
<dbReference type="Proteomes" id="UP001259659">
    <property type="component" value="Unassembled WGS sequence"/>
</dbReference>
<dbReference type="PROSITE" id="PS51257">
    <property type="entry name" value="PROKAR_LIPOPROTEIN"/>
    <property type="match status" value="1"/>
</dbReference>
<sequence length="499" mass="53796">MRREFTAVLCAVALLLAGCQGLGPGTDSATPGPNATETPDEVVTPAVGEGTERSGNATERRSVRPDPATDRLGWENGYWHDDPLAVNNTDGLNESELSAVVNRSMARVEHVRGLEFDGSVPVETVSRSAYRANSSNGSYGDSLRTFDNAKFEALFLVGEDRSSIETQESTLGDSVQGYYSPSRDAIVIVTNSETPRIGERTLAHELVHALQDQRFGLDGNASTRDAVQGRNGLVEGDARTVDTLYTDRCGAEWTCVTEATGGSGGSGGPAHYGVFYLVYFPYSDGSTFVSDLRARGGWAAVNAAYDDVPDGAREVTTAADYPEWEPRAVTIPATPGEEWTQVRPSADRDRPDYATVGPSAIAASMGYTMGDSYNRSAAVVSPSQFYNFDGGQLDRTDPYNYDLPATRDWEGGRMQVYTNGSETGYVWRTTWSDDTAAARFASTWERVIQHWGGSRTADGNWVVEPGSPFSDALAVHVEGDTVTVVNAPTEAELTELYDA</sequence>
<comment type="caution">
    <text evidence="2">The sequence shown here is derived from an EMBL/GenBank/DDBJ whole genome shotgun (WGS) entry which is preliminary data.</text>
</comment>
<protein>
    <submittedName>
        <fullName evidence="2">Hvo_1808 family surface protein</fullName>
    </submittedName>
</protein>
<organism evidence="2 3">
    <name type="scientific">Haloarcula saliterrae</name>
    <dbReference type="NCBI Taxonomy" id="2950534"/>
    <lineage>
        <taxon>Archaea</taxon>
        <taxon>Methanobacteriati</taxon>
        <taxon>Methanobacteriota</taxon>
        <taxon>Stenosarchaea group</taxon>
        <taxon>Halobacteria</taxon>
        <taxon>Halobacteriales</taxon>
        <taxon>Haloarculaceae</taxon>
        <taxon>Haloarcula</taxon>
    </lineage>
</organism>
<reference evidence="2 3" key="1">
    <citation type="submission" date="2022-06" db="EMBL/GenBank/DDBJ databases">
        <title>Haloarcula sp. a new haloarchaeum isolate from saline soil.</title>
        <authorList>
            <person name="Strakova D."/>
            <person name="Galisteo C."/>
            <person name="Sanchez-Porro C."/>
            <person name="Ventosa A."/>
        </authorList>
    </citation>
    <scope>NUCLEOTIDE SEQUENCE [LARGE SCALE GENOMIC DNA]</scope>
    <source>
        <strain evidence="2 3">S1CR25-12</strain>
    </source>
</reference>
<evidence type="ECO:0000313" key="2">
    <source>
        <dbReference type="EMBL" id="MDS0261630.1"/>
    </source>
</evidence>
<proteinExistence type="predicted"/>
<accession>A0ABU2FH81</accession>
<feature type="region of interest" description="Disordered" evidence="1">
    <location>
        <begin position="23"/>
        <end position="77"/>
    </location>
</feature>
<evidence type="ECO:0000256" key="1">
    <source>
        <dbReference type="SAM" id="MobiDB-lite"/>
    </source>
</evidence>
<feature type="compositionally biased region" description="Polar residues" evidence="1">
    <location>
        <begin position="27"/>
        <end position="37"/>
    </location>
</feature>